<evidence type="ECO:0000256" key="3">
    <source>
        <dbReference type="ARBA" id="ARBA00023125"/>
    </source>
</evidence>
<dbReference type="Gene3D" id="1.10.10.60">
    <property type="entry name" value="Homeodomain-like"/>
    <property type="match status" value="1"/>
</dbReference>
<protein>
    <submittedName>
        <fullName evidence="6">Helix-turn-helix transcriptional regulator</fullName>
    </submittedName>
</protein>
<sequence>MCRMHASSPPLLEPGSADATTGPLVIVSLCAAAARATPMHRHARGQAIGAVSGLLAIATHGERLIVPPGHVLWMPPGHPHGLNAHGPASTWNAYVAPHACTALPPLPQVMAVSGLLREAVARAAGWSAQSTLVEAQARVCAVILDELAAAPAQQLVLPMPRERRLRAIALALAGQPADPRTLTEWAAWAGIAPRTLTRRYAAETGLAFSAWRQRARLLRALELLAAGHAVTTVALELGYDSLSAFIAMFRRVMGVSPGGYVASQGRMP</sequence>
<dbReference type="EMBL" id="JACEZS010000024">
    <property type="protein sequence ID" value="MBA5608000.1"/>
    <property type="molecule type" value="Genomic_DNA"/>
</dbReference>
<evidence type="ECO:0000313" key="7">
    <source>
        <dbReference type="Proteomes" id="UP000566711"/>
    </source>
</evidence>
<dbReference type="SMART" id="SM00342">
    <property type="entry name" value="HTH_ARAC"/>
    <property type="match status" value="1"/>
</dbReference>
<dbReference type="PROSITE" id="PS00041">
    <property type="entry name" value="HTH_ARAC_FAMILY_1"/>
    <property type="match status" value="1"/>
</dbReference>
<keyword evidence="2" id="KW-0805">Transcription regulation</keyword>
<dbReference type="InterPro" id="IPR018062">
    <property type="entry name" value="HTH_AraC-typ_CS"/>
</dbReference>
<dbReference type="PROSITE" id="PS01124">
    <property type="entry name" value="HTH_ARAC_FAMILY_2"/>
    <property type="match status" value="1"/>
</dbReference>
<reference evidence="6 7" key="1">
    <citation type="submission" date="2020-07" db="EMBL/GenBank/DDBJ databases">
        <title>Novel species isolated from subtropical streams in China.</title>
        <authorList>
            <person name="Lu H."/>
        </authorList>
    </citation>
    <scope>NUCLEOTIDE SEQUENCE [LARGE SCALE GENOMIC DNA]</scope>
    <source>
        <strain evidence="6 7">FT3S</strain>
    </source>
</reference>
<comment type="caution">
    <text evidence="6">The sequence shown here is derived from an EMBL/GenBank/DDBJ whole genome shotgun (WGS) entry which is preliminary data.</text>
</comment>
<dbReference type="InterPro" id="IPR018060">
    <property type="entry name" value="HTH_AraC"/>
</dbReference>
<keyword evidence="1" id="KW-0678">Repressor</keyword>
<dbReference type="Pfam" id="PF12833">
    <property type="entry name" value="HTH_18"/>
    <property type="match status" value="1"/>
</dbReference>
<dbReference type="GO" id="GO:0003700">
    <property type="term" value="F:DNA-binding transcription factor activity"/>
    <property type="evidence" value="ECO:0007669"/>
    <property type="project" value="InterPro"/>
</dbReference>
<proteinExistence type="predicted"/>
<name>A0A7W2I904_9BURK</name>
<dbReference type="SUPFAM" id="SSF51182">
    <property type="entry name" value="RmlC-like cupins"/>
    <property type="match status" value="1"/>
</dbReference>
<keyword evidence="4" id="KW-0804">Transcription</keyword>
<dbReference type="InterPro" id="IPR003313">
    <property type="entry name" value="AraC-bd"/>
</dbReference>
<dbReference type="Proteomes" id="UP000566711">
    <property type="component" value="Unassembled WGS sequence"/>
</dbReference>
<evidence type="ECO:0000313" key="6">
    <source>
        <dbReference type="EMBL" id="MBA5608000.1"/>
    </source>
</evidence>
<dbReference type="InterPro" id="IPR011051">
    <property type="entry name" value="RmlC_Cupin_sf"/>
</dbReference>
<evidence type="ECO:0000256" key="1">
    <source>
        <dbReference type="ARBA" id="ARBA00022491"/>
    </source>
</evidence>
<keyword evidence="7" id="KW-1185">Reference proteome</keyword>
<dbReference type="SUPFAM" id="SSF46689">
    <property type="entry name" value="Homeodomain-like"/>
    <property type="match status" value="1"/>
</dbReference>
<dbReference type="InterPro" id="IPR014710">
    <property type="entry name" value="RmlC-like_jellyroll"/>
</dbReference>
<dbReference type="InterPro" id="IPR009057">
    <property type="entry name" value="Homeodomain-like_sf"/>
</dbReference>
<dbReference type="FunFam" id="1.10.10.60:FF:000132">
    <property type="entry name" value="AraC family transcriptional regulator"/>
    <property type="match status" value="1"/>
</dbReference>
<feature type="domain" description="HTH araC/xylS-type" evidence="5">
    <location>
        <begin position="166"/>
        <end position="263"/>
    </location>
</feature>
<evidence type="ECO:0000259" key="5">
    <source>
        <dbReference type="PROSITE" id="PS01124"/>
    </source>
</evidence>
<dbReference type="CDD" id="cd06124">
    <property type="entry name" value="cupin_NimR-like_N"/>
    <property type="match status" value="1"/>
</dbReference>
<dbReference type="Gene3D" id="2.60.120.10">
    <property type="entry name" value="Jelly Rolls"/>
    <property type="match status" value="1"/>
</dbReference>
<dbReference type="PANTHER" id="PTHR11019">
    <property type="entry name" value="HTH-TYPE TRANSCRIPTIONAL REGULATOR NIMR"/>
    <property type="match status" value="1"/>
</dbReference>
<gene>
    <name evidence="6" type="ORF">H3H36_21840</name>
</gene>
<dbReference type="GO" id="GO:0043565">
    <property type="term" value="F:sequence-specific DNA binding"/>
    <property type="evidence" value="ECO:0007669"/>
    <property type="project" value="InterPro"/>
</dbReference>
<dbReference type="PANTHER" id="PTHR11019:SF159">
    <property type="entry name" value="TRANSCRIPTIONAL REGULATOR-RELATED"/>
    <property type="match status" value="1"/>
</dbReference>
<dbReference type="AlphaFoldDB" id="A0A7W2I904"/>
<evidence type="ECO:0000256" key="2">
    <source>
        <dbReference type="ARBA" id="ARBA00023015"/>
    </source>
</evidence>
<accession>A0A7W2I904</accession>
<keyword evidence="3" id="KW-0238">DNA-binding</keyword>
<organism evidence="6 7">
    <name type="scientific">Rugamonas fusca</name>
    <dbReference type="NCBI Taxonomy" id="2758568"/>
    <lineage>
        <taxon>Bacteria</taxon>
        <taxon>Pseudomonadati</taxon>
        <taxon>Pseudomonadota</taxon>
        <taxon>Betaproteobacteria</taxon>
        <taxon>Burkholderiales</taxon>
        <taxon>Oxalobacteraceae</taxon>
        <taxon>Telluria group</taxon>
        <taxon>Rugamonas</taxon>
    </lineage>
</organism>
<evidence type="ECO:0000256" key="4">
    <source>
        <dbReference type="ARBA" id="ARBA00023163"/>
    </source>
</evidence>
<dbReference type="Pfam" id="PF02311">
    <property type="entry name" value="AraC_binding"/>
    <property type="match status" value="1"/>
</dbReference>